<accession>A0A5B8NRS2</accession>
<feature type="transmembrane region" description="Helical" evidence="9">
    <location>
        <begin position="6"/>
        <end position="22"/>
    </location>
</feature>
<feature type="transmembrane region" description="Helical" evidence="9">
    <location>
        <begin position="330"/>
        <end position="352"/>
    </location>
</feature>
<dbReference type="Proteomes" id="UP000318453">
    <property type="component" value="Chromosome"/>
</dbReference>
<dbReference type="RefSeq" id="WP_146296620.1">
    <property type="nucleotide sequence ID" value="NZ_CP042326.1"/>
</dbReference>
<comment type="similarity">
    <text evidence="2">Belongs to the CPA3 antiporters (TC 2.A.63) subunit D family.</text>
</comment>
<evidence type="ECO:0000313" key="11">
    <source>
        <dbReference type="EMBL" id="QDZ40780.1"/>
    </source>
</evidence>
<dbReference type="OrthoDB" id="9811798at2"/>
<feature type="transmembrane region" description="Helical" evidence="9">
    <location>
        <begin position="364"/>
        <end position="385"/>
    </location>
</feature>
<evidence type="ECO:0000256" key="5">
    <source>
        <dbReference type="ARBA" id="ARBA00022989"/>
    </source>
</evidence>
<feature type="transmembrane region" description="Helical" evidence="9">
    <location>
        <begin position="422"/>
        <end position="442"/>
    </location>
</feature>
<evidence type="ECO:0000313" key="12">
    <source>
        <dbReference type="Proteomes" id="UP000318453"/>
    </source>
</evidence>
<feature type="transmembrane region" description="Helical" evidence="9">
    <location>
        <begin position="454"/>
        <end position="476"/>
    </location>
</feature>
<feature type="domain" description="NADH:quinone oxidoreductase/Mrp antiporter transmembrane" evidence="10">
    <location>
        <begin position="116"/>
        <end position="361"/>
    </location>
</feature>
<keyword evidence="12" id="KW-1185">Reference proteome</keyword>
<keyword evidence="4 8" id="KW-0812">Transmembrane</keyword>
<feature type="transmembrane region" description="Helical" evidence="9">
    <location>
        <begin position="189"/>
        <end position="207"/>
    </location>
</feature>
<feature type="transmembrane region" description="Helical" evidence="9">
    <location>
        <begin position="245"/>
        <end position="266"/>
    </location>
</feature>
<evidence type="ECO:0000256" key="7">
    <source>
        <dbReference type="ARBA" id="ARBA00025624"/>
    </source>
</evidence>
<protein>
    <submittedName>
        <fullName evidence="11">Cation:proton antiporter</fullName>
    </submittedName>
</protein>
<evidence type="ECO:0000256" key="4">
    <source>
        <dbReference type="ARBA" id="ARBA00022692"/>
    </source>
</evidence>
<gene>
    <name evidence="11" type="ORF">FRE64_13015</name>
</gene>
<evidence type="ECO:0000256" key="3">
    <source>
        <dbReference type="ARBA" id="ARBA00022475"/>
    </source>
</evidence>
<organism evidence="11 12">
    <name type="scientific">Euhalothece natronophila Z-M001</name>
    <dbReference type="NCBI Taxonomy" id="522448"/>
    <lineage>
        <taxon>Bacteria</taxon>
        <taxon>Bacillati</taxon>
        <taxon>Cyanobacteriota</taxon>
        <taxon>Cyanophyceae</taxon>
        <taxon>Oscillatoriophycideae</taxon>
        <taxon>Chroococcales</taxon>
        <taxon>Halothecacae</taxon>
        <taxon>Halothece cluster</taxon>
        <taxon>Euhalothece</taxon>
    </lineage>
</organism>
<keyword evidence="6 9" id="KW-0472">Membrane</keyword>
<dbReference type="PANTHER" id="PTHR42703">
    <property type="entry name" value="NADH DEHYDROGENASE"/>
    <property type="match status" value="1"/>
</dbReference>
<evidence type="ECO:0000256" key="9">
    <source>
        <dbReference type="SAM" id="Phobius"/>
    </source>
</evidence>
<dbReference type="AlphaFoldDB" id="A0A5B8NRS2"/>
<name>A0A5B8NRS2_9CHRO</name>
<evidence type="ECO:0000256" key="6">
    <source>
        <dbReference type="ARBA" id="ARBA00023136"/>
    </source>
</evidence>
<dbReference type="KEGG" id="enn:FRE64_13015"/>
<dbReference type="NCBIfam" id="NF005564">
    <property type="entry name" value="PRK07234.1-4"/>
    <property type="match status" value="1"/>
</dbReference>
<feature type="transmembrane region" description="Helical" evidence="9">
    <location>
        <begin position="29"/>
        <end position="48"/>
    </location>
</feature>
<evidence type="ECO:0000256" key="8">
    <source>
        <dbReference type="RuleBase" id="RU000320"/>
    </source>
</evidence>
<dbReference type="PANTHER" id="PTHR42703:SF1">
    <property type="entry name" value="NA(+)_H(+) ANTIPORTER SUBUNIT D1"/>
    <property type="match status" value="1"/>
</dbReference>
<feature type="transmembrane region" description="Helical" evidence="9">
    <location>
        <begin position="68"/>
        <end position="88"/>
    </location>
</feature>
<reference evidence="11" key="1">
    <citation type="submission" date="2019-08" db="EMBL/GenBank/DDBJ databases">
        <title>Carotenoids and Carotenoid Binding Proteins in the Halophilic Cyanobacterium Euhalothece sp. ZM00.</title>
        <authorList>
            <person name="Cho S.M."/>
            <person name="Song J.Y."/>
            <person name="Park Y.-I."/>
        </authorList>
    </citation>
    <scope>NUCLEOTIDE SEQUENCE [LARGE SCALE GENOMIC DNA]</scope>
    <source>
        <strain evidence="11">Z-M001</strain>
    </source>
</reference>
<dbReference type="InterPro" id="IPR050586">
    <property type="entry name" value="CPA3_Na-H_Antiporter_D"/>
</dbReference>
<evidence type="ECO:0000259" key="10">
    <source>
        <dbReference type="Pfam" id="PF00361"/>
    </source>
</evidence>
<comment type="subcellular location">
    <subcellularLocation>
        <location evidence="1">Cell membrane</location>
        <topology evidence="1">Multi-pass membrane protein</topology>
    </subcellularLocation>
    <subcellularLocation>
        <location evidence="8">Membrane</location>
        <topology evidence="8">Multi-pass membrane protein</topology>
    </subcellularLocation>
</comment>
<keyword evidence="5 9" id="KW-1133">Transmembrane helix</keyword>
<evidence type="ECO:0000256" key="2">
    <source>
        <dbReference type="ARBA" id="ARBA00005346"/>
    </source>
</evidence>
<keyword evidence="3" id="KW-1003">Cell membrane</keyword>
<comment type="function">
    <text evidence="7">NDH-1 shuttles electrons from NAD(P)H, via FMN and iron-sulfur (Fe-S) centers, to quinones in the respiratory chain. The immediate electron acceptor for the enzyme in this species is believed to be plastoquinone. Couples the redox reaction to proton translocation (for every two electrons transferred, four hydrogen ions are translocated across the cytoplasmic membrane), and thus conserves the redox energy in a proton gradient.</text>
</comment>
<dbReference type="InterPro" id="IPR001750">
    <property type="entry name" value="ND/Mrp_TM"/>
</dbReference>
<feature type="transmembrane region" description="Helical" evidence="9">
    <location>
        <begin position="286"/>
        <end position="309"/>
    </location>
</feature>
<feature type="transmembrane region" description="Helical" evidence="9">
    <location>
        <begin position="95"/>
        <end position="112"/>
    </location>
</feature>
<feature type="transmembrane region" description="Helical" evidence="9">
    <location>
        <begin position="118"/>
        <end position="138"/>
    </location>
</feature>
<dbReference type="GO" id="GO:0005886">
    <property type="term" value="C:plasma membrane"/>
    <property type="evidence" value="ECO:0007669"/>
    <property type="project" value="UniProtKB-SubCell"/>
</dbReference>
<dbReference type="EMBL" id="CP042326">
    <property type="protein sequence ID" value="QDZ40780.1"/>
    <property type="molecule type" value="Genomic_DNA"/>
</dbReference>
<sequence>MTTITIIWLLSPLLFGIGLYLVPKLAQYIALTISLLSMGYALALMITPEWYGSWQLLDSFGITFVTDALSSYFILTNALVTIAVVLFSWQSGKTAFFYVQLMIVHASVNTVFICADFITLYVALELLGIAVFLLIAYPRTERSIWLALRYLFVSSAAMLFYLIGAILVYQSSNSFAFEGLDQGSSEAVVLILLGLLTKGGIFILGFWSPLTNSESETSVSALLSGIVEKGAVFPLVRLTLMLDDLNWIIILFGVGTVYLGVTYAIFEEDTKGTLAFSTFSQLGWILVAPTVGGFYALAHGLAKAAIFFITDLLPSRNFNTLQNKSVQTGVWVALVIPCLSISGFPLVTGFGAKMLTLDNLLPPLPTVVMDVAAIGTAVVYAKFIFLPRGGQTPIKTSILISLVFLMGGLIIGNYLVYEAYTLFNVGKAIIIVLSGWLGYFLIKQWLGFGLPRNLENFEHLIGIMSLTVVGLLGIVLA</sequence>
<proteinExistence type="inferred from homology"/>
<feature type="transmembrane region" description="Helical" evidence="9">
    <location>
        <begin position="397"/>
        <end position="416"/>
    </location>
</feature>
<feature type="transmembrane region" description="Helical" evidence="9">
    <location>
        <begin position="150"/>
        <end position="169"/>
    </location>
</feature>
<evidence type="ECO:0000256" key="1">
    <source>
        <dbReference type="ARBA" id="ARBA00004651"/>
    </source>
</evidence>
<dbReference type="Pfam" id="PF00361">
    <property type="entry name" value="Proton_antipo_M"/>
    <property type="match status" value="1"/>
</dbReference>